<evidence type="ECO:0000256" key="9">
    <source>
        <dbReference type="ARBA" id="ARBA00022822"/>
    </source>
</evidence>
<dbReference type="PANTHER" id="PTHR11236">
    <property type="entry name" value="AMINOBENZOATE/ANTHRANILATE SYNTHASE"/>
    <property type="match status" value="1"/>
</dbReference>
<dbReference type="InterPro" id="IPR015890">
    <property type="entry name" value="Chorismate_C"/>
</dbReference>
<dbReference type="GO" id="GO:0004049">
    <property type="term" value="F:anthranilate synthase activity"/>
    <property type="evidence" value="ECO:0007669"/>
    <property type="project" value="UniProtKB-EC"/>
</dbReference>
<dbReference type="InterPro" id="IPR005256">
    <property type="entry name" value="Anth_synth_I_PabB"/>
</dbReference>
<sequence>MDVNNKLLSRVETLEGDTHTPVSLFQRLKGKKKFLLESSNKHEGDGRYSYLGSSPTVEILASGSEITVIDLKNDEEKMVQGKIIDFLKHEILAETDKDLPFPFHGGAIGFFGYDVIRQYEEIGTVPSDELEMPDAHFMVFRELVVFDHARQKIHLVVLDEKESELTGRMDTLKKLLEAETPVSGLEKGSLIFKPSVTKSRFEEMVEEAKESIIAGKIFQIVLSQRFTSEFHGSPFEVYRRLRVKNPSPYMFYLDFERYAVLGSSPESMMKARGRTVTLNPIAGTRPRGSNEEEDHLMERTLLSDEKEIAEHQMLVDLGRNDLGRVSKVGSIDITSSMVIERYQYVMHLVSEVSGELLDGITGLDSLAVCLPAGTVSGAPKIEAMNIINRLENVKRGLYSGAIGYISFNGDLDMALAIRTMIIKDNIAYVQAGAGIVYDSVPEKEYEETINKAKSLTLMEEAEHDFVN</sequence>
<dbReference type="OrthoDB" id="9803598at2"/>
<name>A0A372LCE0_9BACI</name>
<dbReference type="GO" id="GO:0000162">
    <property type="term" value="P:L-tryptophan biosynthetic process"/>
    <property type="evidence" value="ECO:0007669"/>
    <property type="project" value="UniProtKB-UniPathway"/>
</dbReference>
<evidence type="ECO:0000256" key="8">
    <source>
        <dbReference type="ARBA" id="ARBA00022723"/>
    </source>
</evidence>
<evidence type="ECO:0000256" key="6">
    <source>
        <dbReference type="ARBA" id="ARBA00020653"/>
    </source>
</evidence>
<dbReference type="AlphaFoldDB" id="A0A372LCE0"/>
<feature type="domain" description="Chorismate-utilising enzyme C-terminal" evidence="16">
    <location>
        <begin position="198"/>
        <end position="451"/>
    </location>
</feature>
<evidence type="ECO:0000256" key="1">
    <source>
        <dbReference type="ARBA" id="ARBA00001946"/>
    </source>
</evidence>
<dbReference type="InterPro" id="IPR005801">
    <property type="entry name" value="ADC_synthase"/>
</dbReference>
<comment type="caution">
    <text evidence="18">The sequence shown here is derived from an EMBL/GenBank/DDBJ whole genome shotgun (WGS) entry which is preliminary data.</text>
</comment>
<evidence type="ECO:0000256" key="4">
    <source>
        <dbReference type="ARBA" id="ARBA00011575"/>
    </source>
</evidence>
<evidence type="ECO:0000256" key="7">
    <source>
        <dbReference type="ARBA" id="ARBA00022605"/>
    </source>
</evidence>
<keyword evidence="10 15" id="KW-0460">Magnesium</keyword>
<dbReference type="UniPathway" id="UPA00035">
    <property type="reaction ID" value="UER00040"/>
</dbReference>
<dbReference type="EC" id="4.1.3.27" evidence="5 15"/>
<evidence type="ECO:0000259" key="16">
    <source>
        <dbReference type="Pfam" id="PF00425"/>
    </source>
</evidence>
<organism evidence="18 19">
    <name type="scientific">Peribacillus glennii</name>
    <dbReference type="NCBI Taxonomy" id="2303991"/>
    <lineage>
        <taxon>Bacteria</taxon>
        <taxon>Bacillati</taxon>
        <taxon>Bacillota</taxon>
        <taxon>Bacilli</taxon>
        <taxon>Bacillales</taxon>
        <taxon>Bacillaceae</taxon>
        <taxon>Peribacillus</taxon>
    </lineage>
</organism>
<comment type="pathway">
    <text evidence="2 15">Amino-acid biosynthesis; L-tryptophan biosynthesis; L-tryptophan from chorismate: step 1/5.</text>
</comment>
<keyword evidence="7 15" id="KW-0028">Amino-acid biosynthesis</keyword>
<evidence type="ECO:0000256" key="11">
    <source>
        <dbReference type="ARBA" id="ARBA00023141"/>
    </source>
</evidence>
<keyword evidence="9 15" id="KW-0822">Tryptophan biosynthesis</keyword>
<dbReference type="Proteomes" id="UP000262939">
    <property type="component" value="Unassembled WGS sequence"/>
</dbReference>
<evidence type="ECO:0000256" key="15">
    <source>
        <dbReference type="RuleBase" id="RU364045"/>
    </source>
</evidence>
<comment type="subunit">
    <text evidence="4 15">Heterotetramer consisting of two non-identical subunits: a beta subunit (TrpG) and a large alpha subunit (TrpE).</text>
</comment>
<evidence type="ECO:0000313" key="18">
    <source>
        <dbReference type="EMBL" id="RFU63526.1"/>
    </source>
</evidence>
<reference evidence="18 19" key="1">
    <citation type="submission" date="2018-08" db="EMBL/GenBank/DDBJ databases">
        <title>Bacillus chawlae sp. nov., Bacillus glennii sp. nov., and Bacillus saganii sp. nov. Isolated from the Vehicle Assembly Building at Kennedy Space Center where the Viking Spacecraft were Assembled.</title>
        <authorList>
            <person name="Seuylemezian A."/>
            <person name="Vaishampayan P."/>
        </authorList>
    </citation>
    <scope>NUCLEOTIDE SEQUENCE [LARGE SCALE GENOMIC DNA]</scope>
    <source>
        <strain evidence="18 19">V44-8</strain>
    </source>
</reference>
<comment type="similarity">
    <text evidence="3 15">Belongs to the anthranilate synthase component I family.</text>
</comment>
<comment type="cofactor">
    <cofactor evidence="1 15">
        <name>Mg(2+)</name>
        <dbReference type="ChEBI" id="CHEBI:18420"/>
    </cofactor>
</comment>
<evidence type="ECO:0000259" key="17">
    <source>
        <dbReference type="Pfam" id="PF04715"/>
    </source>
</evidence>
<evidence type="ECO:0000256" key="3">
    <source>
        <dbReference type="ARBA" id="ARBA00009562"/>
    </source>
</evidence>
<evidence type="ECO:0000256" key="10">
    <source>
        <dbReference type="ARBA" id="ARBA00022842"/>
    </source>
</evidence>
<comment type="function">
    <text evidence="13 15">Part of a heterotetrameric complex that catalyzes the two-step biosynthesis of anthranilate, an intermediate in the biosynthesis of L-tryptophan. In the first step, the glutamine-binding beta subunit (TrpG) of anthranilate synthase (AS) provides the glutamine amidotransferase activity which generates ammonia as a substrate that, along with chorismate, is used in the second step, catalyzed by the large alpha subunit of AS (TrpE) to produce anthranilate. In the absence of TrpG, TrpE can synthesize anthranilate directly from chorismate and high concentrations of ammonia.</text>
</comment>
<protein>
    <recommendedName>
        <fullName evidence="6 15">Anthranilate synthase component 1</fullName>
        <ecNumber evidence="5 15">4.1.3.27</ecNumber>
    </recommendedName>
</protein>
<evidence type="ECO:0000256" key="13">
    <source>
        <dbReference type="ARBA" id="ARBA00025634"/>
    </source>
</evidence>
<accession>A0A372LCE0</accession>
<proteinExistence type="inferred from homology"/>
<evidence type="ECO:0000256" key="14">
    <source>
        <dbReference type="ARBA" id="ARBA00047683"/>
    </source>
</evidence>
<dbReference type="PANTHER" id="PTHR11236:SF48">
    <property type="entry name" value="ISOCHORISMATE SYNTHASE MENF"/>
    <property type="match status" value="1"/>
</dbReference>
<keyword evidence="12 15" id="KW-0456">Lyase</keyword>
<dbReference type="InterPro" id="IPR006805">
    <property type="entry name" value="Anth_synth_I_N"/>
</dbReference>
<dbReference type="NCBIfam" id="TIGR00564">
    <property type="entry name" value="trpE_most"/>
    <property type="match status" value="1"/>
</dbReference>
<dbReference type="GO" id="GO:0046872">
    <property type="term" value="F:metal ion binding"/>
    <property type="evidence" value="ECO:0007669"/>
    <property type="project" value="UniProtKB-KW"/>
</dbReference>
<dbReference type="Pfam" id="PF04715">
    <property type="entry name" value="Anth_synt_I_N"/>
    <property type="match status" value="1"/>
</dbReference>
<dbReference type="SUPFAM" id="SSF56322">
    <property type="entry name" value="ADC synthase"/>
    <property type="match status" value="1"/>
</dbReference>
<dbReference type="Gene3D" id="3.60.120.10">
    <property type="entry name" value="Anthranilate synthase"/>
    <property type="match status" value="1"/>
</dbReference>
<evidence type="ECO:0000256" key="5">
    <source>
        <dbReference type="ARBA" id="ARBA00012266"/>
    </source>
</evidence>
<feature type="domain" description="Anthranilate synthase component I N-terminal" evidence="17">
    <location>
        <begin position="17"/>
        <end position="155"/>
    </location>
</feature>
<gene>
    <name evidence="15" type="primary">trpE</name>
    <name evidence="18" type="ORF">D0466_11850</name>
</gene>
<evidence type="ECO:0000256" key="2">
    <source>
        <dbReference type="ARBA" id="ARBA00004873"/>
    </source>
</evidence>
<keyword evidence="19" id="KW-1185">Reference proteome</keyword>
<keyword evidence="8 15" id="KW-0479">Metal-binding</keyword>
<dbReference type="InterPro" id="IPR019999">
    <property type="entry name" value="Anth_synth_I-like"/>
</dbReference>
<dbReference type="EMBL" id="QVTD01000006">
    <property type="protein sequence ID" value="RFU63526.1"/>
    <property type="molecule type" value="Genomic_DNA"/>
</dbReference>
<dbReference type="PRINTS" id="PR00095">
    <property type="entry name" value="ANTSNTHASEI"/>
</dbReference>
<evidence type="ECO:0000256" key="12">
    <source>
        <dbReference type="ARBA" id="ARBA00023239"/>
    </source>
</evidence>
<dbReference type="Pfam" id="PF00425">
    <property type="entry name" value="Chorismate_bind"/>
    <property type="match status" value="1"/>
</dbReference>
<comment type="catalytic activity">
    <reaction evidence="14 15">
        <text>chorismate + L-glutamine = anthranilate + pyruvate + L-glutamate + H(+)</text>
        <dbReference type="Rhea" id="RHEA:21732"/>
        <dbReference type="ChEBI" id="CHEBI:15361"/>
        <dbReference type="ChEBI" id="CHEBI:15378"/>
        <dbReference type="ChEBI" id="CHEBI:16567"/>
        <dbReference type="ChEBI" id="CHEBI:29748"/>
        <dbReference type="ChEBI" id="CHEBI:29985"/>
        <dbReference type="ChEBI" id="CHEBI:58359"/>
        <dbReference type="EC" id="4.1.3.27"/>
    </reaction>
</comment>
<keyword evidence="11 15" id="KW-0057">Aromatic amino acid biosynthesis</keyword>
<evidence type="ECO:0000313" key="19">
    <source>
        <dbReference type="Proteomes" id="UP000262939"/>
    </source>
</evidence>